<name>A0A1I6Y0R9_9HYPH</name>
<dbReference type="RefSeq" id="WP_054782641.1">
    <property type="nucleotide sequence ID" value="NZ_FPBD01000001.1"/>
</dbReference>
<dbReference type="Proteomes" id="UP000183371">
    <property type="component" value="Unassembled WGS sequence"/>
</dbReference>
<evidence type="ECO:0000313" key="2">
    <source>
        <dbReference type="Proteomes" id="UP000183371"/>
    </source>
</evidence>
<reference evidence="2" key="1">
    <citation type="submission" date="2016-10" db="EMBL/GenBank/DDBJ databases">
        <authorList>
            <person name="Varghese N."/>
            <person name="Submissions S."/>
        </authorList>
    </citation>
    <scope>NUCLEOTIDE SEQUENCE [LARGE SCALE GENOMIC DNA]</scope>
    <source>
        <strain evidence="2">DSM 17465</strain>
    </source>
</reference>
<dbReference type="EMBL" id="FPBD01000001">
    <property type="protein sequence ID" value="SFT43922.1"/>
    <property type="molecule type" value="Genomic_DNA"/>
</dbReference>
<organism evidence="1 2">
    <name type="scientific">Pseudovibrio denitrificans</name>
    <dbReference type="NCBI Taxonomy" id="258256"/>
    <lineage>
        <taxon>Bacteria</taxon>
        <taxon>Pseudomonadati</taxon>
        <taxon>Pseudomonadota</taxon>
        <taxon>Alphaproteobacteria</taxon>
        <taxon>Hyphomicrobiales</taxon>
        <taxon>Stappiaceae</taxon>
        <taxon>Pseudovibrio</taxon>
    </lineage>
</organism>
<protein>
    <recommendedName>
        <fullName evidence="3">Phage late control gene D protein (GPD)</fullName>
    </recommendedName>
</protein>
<sequence length="83" mass="8891">MRREARYERTTIPSSFAALCKRAEVTSAVTIEGRPEFLAGQPFSYAGVRPGVDGLEFIAESVAHTYSKGGGLITEVEGRAKAA</sequence>
<evidence type="ECO:0000313" key="1">
    <source>
        <dbReference type="EMBL" id="SFT43922.1"/>
    </source>
</evidence>
<gene>
    <name evidence="1" type="ORF">SAMN05444141_101559</name>
</gene>
<keyword evidence="2" id="KW-1185">Reference proteome</keyword>
<accession>A0A1I6Y0R9</accession>
<proteinExistence type="predicted"/>
<dbReference type="AlphaFoldDB" id="A0A1I6Y0R9"/>
<evidence type="ECO:0008006" key="3">
    <source>
        <dbReference type="Google" id="ProtNLM"/>
    </source>
</evidence>